<name>A0AAV0VNS6_9HEMI</name>
<sequence length="156" mass="17739">MSHTERLSSTNIGTLTKDRDKCIKISVKSMVHGLPCPFPVFIVRVHLRVAVSGWRPGVWKWLVNCHLVAAVHQGEQHAPHELLVFNCHRLNGQHVGGIQWPLADSQPGFCNIRWNRNEMVVALLDVKCKYTPVPLIEVTIDRLMSPYKVSDYPQQV</sequence>
<comment type="caution">
    <text evidence="1">The sequence shown here is derived from an EMBL/GenBank/DDBJ whole genome shotgun (WGS) entry which is preliminary data.</text>
</comment>
<organism evidence="1 2">
    <name type="scientific">Macrosiphum euphorbiae</name>
    <name type="common">potato aphid</name>
    <dbReference type="NCBI Taxonomy" id="13131"/>
    <lineage>
        <taxon>Eukaryota</taxon>
        <taxon>Metazoa</taxon>
        <taxon>Ecdysozoa</taxon>
        <taxon>Arthropoda</taxon>
        <taxon>Hexapoda</taxon>
        <taxon>Insecta</taxon>
        <taxon>Pterygota</taxon>
        <taxon>Neoptera</taxon>
        <taxon>Paraneoptera</taxon>
        <taxon>Hemiptera</taxon>
        <taxon>Sternorrhyncha</taxon>
        <taxon>Aphidomorpha</taxon>
        <taxon>Aphidoidea</taxon>
        <taxon>Aphididae</taxon>
        <taxon>Macrosiphini</taxon>
        <taxon>Macrosiphum</taxon>
    </lineage>
</organism>
<evidence type="ECO:0000313" key="2">
    <source>
        <dbReference type="Proteomes" id="UP001160148"/>
    </source>
</evidence>
<reference evidence="1 2" key="1">
    <citation type="submission" date="2023-01" db="EMBL/GenBank/DDBJ databases">
        <authorList>
            <person name="Whitehead M."/>
        </authorList>
    </citation>
    <scope>NUCLEOTIDE SEQUENCE [LARGE SCALE GENOMIC DNA]</scope>
</reference>
<protein>
    <submittedName>
        <fullName evidence="1">Uncharacterized protein</fullName>
    </submittedName>
</protein>
<accession>A0AAV0VNS6</accession>
<proteinExistence type="predicted"/>
<keyword evidence="2" id="KW-1185">Reference proteome</keyword>
<evidence type="ECO:0000313" key="1">
    <source>
        <dbReference type="EMBL" id="CAI6345275.1"/>
    </source>
</evidence>
<dbReference type="Proteomes" id="UP001160148">
    <property type="component" value="Unassembled WGS sequence"/>
</dbReference>
<dbReference type="AlphaFoldDB" id="A0AAV0VNS6"/>
<gene>
    <name evidence="1" type="ORF">MEUPH1_LOCUS2308</name>
</gene>
<dbReference type="EMBL" id="CARXXK010000001">
    <property type="protein sequence ID" value="CAI6345275.1"/>
    <property type="molecule type" value="Genomic_DNA"/>
</dbReference>